<name>A0A6A3G8D9_9STRA</name>
<dbReference type="Proteomes" id="UP000429607">
    <property type="component" value="Unassembled WGS sequence"/>
</dbReference>
<dbReference type="EMBL" id="QXFV01010514">
    <property type="protein sequence ID" value="KAE8953632.1"/>
    <property type="molecule type" value="Genomic_DNA"/>
</dbReference>
<comment type="catalytic activity">
    <reaction evidence="1">
        <text>[protein]-peptidylproline (omega=180) = [protein]-peptidylproline (omega=0)</text>
        <dbReference type="Rhea" id="RHEA:16237"/>
        <dbReference type="Rhea" id="RHEA-COMP:10747"/>
        <dbReference type="Rhea" id="RHEA-COMP:10748"/>
        <dbReference type="ChEBI" id="CHEBI:83833"/>
        <dbReference type="ChEBI" id="CHEBI:83834"/>
        <dbReference type="EC" id="5.2.1.8"/>
    </reaction>
</comment>
<dbReference type="SUPFAM" id="SSF50891">
    <property type="entry name" value="Cyclophilin-like"/>
    <property type="match status" value="1"/>
</dbReference>
<evidence type="ECO:0000313" key="5">
    <source>
        <dbReference type="EMBL" id="KAE9261588.1"/>
    </source>
</evidence>
<dbReference type="EC" id="5.2.1.8" evidence="1"/>
<comment type="function">
    <text evidence="1">PPIases accelerate the folding of proteins. It catalyzes the cis-trans isomerization of proline imidic peptide bonds in oligopeptides.</text>
</comment>
<evidence type="ECO:0000256" key="1">
    <source>
        <dbReference type="RuleBase" id="RU363019"/>
    </source>
</evidence>
<keyword evidence="1" id="KW-0697">Rotamase</keyword>
<dbReference type="PRINTS" id="PR00153">
    <property type="entry name" value="CSAPPISMRASE"/>
</dbReference>
<keyword evidence="1" id="KW-0413">Isomerase</keyword>
<dbReference type="PROSITE" id="PS50072">
    <property type="entry name" value="CSA_PPIASE_2"/>
    <property type="match status" value="1"/>
</dbReference>
<dbReference type="PANTHER" id="PTHR11071:SF561">
    <property type="entry name" value="PEPTIDYL-PROLYL CIS-TRANS ISOMERASE D-RELATED"/>
    <property type="match status" value="1"/>
</dbReference>
<organism evidence="4 6">
    <name type="scientific">Phytophthora rubi</name>
    <dbReference type="NCBI Taxonomy" id="129364"/>
    <lineage>
        <taxon>Eukaryota</taxon>
        <taxon>Sar</taxon>
        <taxon>Stramenopiles</taxon>
        <taxon>Oomycota</taxon>
        <taxon>Peronosporomycetes</taxon>
        <taxon>Peronosporales</taxon>
        <taxon>Peronosporaceae</taxon>
        <taxon>Phytophthora</taxon>
    </lineage>
</organism>
<keyword evidence="7" id="KW-1185">Reference proteome</keyword>
<dbReference type="Proteomes" id="UP000434957">
    <property type="component" value="Unassembled WGS sequence"/>
</dbReference>
<dbReference type="PANTHER" id="PTHR11071">
    <property type="entry name" value="PEPTIDYL-PROLYL CIS-TRANS ISOMERASE"/>
    <property type="match status" value="1"/>
</dbReference>
<feature type="non-terminal residue" evidence="4">
    <location>
        <position position="1"/>
    </location>
</feature>
<feature type="region of interest" description="Disordered" evidence="2">
    <location>
        <begin position="41"/>
        <end position="64"/>
    </location>
</feature>
<dbReference type="GO" id="GO:0006457">
    <property type="term" value="P:protein folding"/>
    <property type="evidence" value="ECO:0007669"/>
    <property type="project" value="TreeGrafter"/>
</dbReference>
<gene>
    <name evidence="4" type="ORF">PR001_g32802</name>
    <name evidence="5" type="ORF">PR003_g33871</name>
</gene>
<protein>
    <recommendedName>
        <fullName evidence="1">Peptidyl-prolyl cis-trans isomerase</fullName>
        <shortName evidence="1">PPIase</shortName>
        <ecNumber evidence="1">5.2.1.8</ecNumber>
    </recommendedName>
</protein>
<dbReference type="GO" id="GO:0016018">
    <property type="term" value="F:cyclosporin A binding"/>
    <property type="evidence" value="ECO:0007669"/>
    <property type="project" value="TreeGrafter"/>
</dbReference>
<evidence type="ECO:0000313" key="6">
    <source>
        <dbReference type="Proteomes" id="UP000429607"/>
    </source>
</evidence>
<proteinExistence type="inferred from homology"/>
<evidence type="ECO:0000313" key="4">
    <source>
        <dbReference type="EMBL" id="KAE8953632.1"/>
    </source>
</evidence>
<dbReference type="Gene3D" id="2.40.100.10">
    <property type="entry name" value="Cyclophilin-like"/>
    <property type="match status" value="1"/>
</dbReference>
<sequence>FARYFSHLVKKDPEGGGHLGPPELAAAGGGGSAWRVAATRRQRRAEGDVRGELGPRRWSPYGASDNPPKIPVNVTLKLDVLLLAFGPKAKEMWEMDAEENIAETTKPGAREGGSIGCWKAGPGEGEGCVQLHTEAALLSMANAGPGTNGSQFVITTVPTPHLDDKHVVFGKVGKVVGVFKVVKRIEGLDTDKGGQPPRSTRATSH</sequence>
<dbReference type="InterPro" id="IPR002130">
    <property type="entry name" value="Cyclophilin-type_PPIase_dom"/>
</dbReference>
<dbReference type="GO" id="GO:0003755">
    <property type="term" value="F:peptidyl-prolyl cis-trans isomerase activity"/>
    <property type="evidence" value="ECO:0007669"/>
    <property type="project" value="UniProtKB-UniRule"/>
</dbReference>
<evidence type="ECO:0000256" key="2">
    <source>
        <dbReference type="SAM" id="MobiDB-lite"/>
    </source>
</evidence>
<feature type="domain" description="PPIase cyclophilin-type" evidence="3">
    <location>
        <begin position="108"/>
        <end position="205"/>
    </location>
</feature>
<dbReference type="AlphaFoldDB" id="A0A6A3G8D9"/>
<dbReference type="EMBL" id="QXFT01010248">
    <property type="protein sequence ID" value="KAE9261588.1"/>
    <property type="molecule type" value="Genomic_DNA"/>
</dbReference>
<dbReference type="InterPro" id="IPR029000">
    <property type="entry name" value="Cyclophilin-like_dom_sf"/>
</dbReference>
<dbReference type="Pfam" id="PF00160">
    <property type="entry name" value="Pro_isomerase"/>
    <property type="match status" value="1"/>
</dbReference>
<evidence type="ECO:0000259" key="3">
    <source>
        <dbReference type="PROSITE" id="PS50072"/>
    </source>
</evidence>
<comment type="caution">
    <text evidence="4">The sequence shown here is derived from an EMBL/GenBank/DDBJ whole genome shotgun (WGS) entry which is preliminary data.</text>
</comment>
<evidence type="ECO:0000313" key="7">
    <source>
        <dbReference type="Proteomes" id="UP000434957"/>
    </source>
</evidence>
<feature type="compositionally biased region" description="Basic and acidic residues" evidence="2">
    <location>
        <begin position="44"/>
        <end position="55"/>
    </location>
</feature>
<reference evidence="4 6" key="1">
    <citation type="submission" date="2018-09" db="EMBL/GenBank/DDBJ databases">
        <title>Genomic investigation of the strawberry pathogen Phytophthora fragariae indicates pathogenicity is determined by transcriptional variation in three key races.</title>
        <authorList>
            <person name="Adams T.M."/>
            <person name="Armitage A.D."/>
            <person name="Sobczyk M.K."/>
            <person name="Bates H.J."/>
            <person name="Dunwell J.M."/>
            <person name="Nellist C.F."/>
            <person name="Harrison R.J."/>
        </authorList>
    </citation>
    <scope>NUCLEOTIDE SEQUENCE [LARGE SCALE GENOMIC DNA]</scope>
    <source>
        <strain evidence="4 6">SCRP249</strain>
        <strain evidence="5 7">SCRP333</strain>
    </source>
</reference>
<comment type="similarity">
    <text evidence="1">Belongs to the cyclophilin-type PPIase family.</text>
</comment>
<dbReference type="GO" id="GO:0005737">
    <property type="term" value="C:cytoplasm"/>
    <property type="evidence" value="ECO:0007669"/>
    <property type="project" value="TreeGrafter"/>
</dbReference>
<accession>A0A6A3G8D9</accession>